<evidence type="ECO:0000256" key="1">
    <source>
        <dbReference type="SAM" id="Coils"/>
    </source>
</evidence>
<protein>
    <submittedName>
        <fullName evidence="2">Uncharacterized protein</fullName>
    </submittedName>
</protein>
<proteinExistence type="predicted"/>
<keyword evidence="1" id="KW-0175">Coiled coil</keyword>
<evidence type="ECO:0000313" key="3">
    <source>
        <dbReference type="Proteomes" id="UP001318860"/>
    </source>
</evidence>
<name>A0ABR0W6D7_REHGL</name>
<keyword evidence="3" id="KW-1185">Reference proteome</keyword>
<dbReference type="EMBL" id="JABTTQ020000013">
    <property type="protein sequence ID" value="KAK6143213.1"/>
    <property type="molecule type" value="Genomic_DNA"/>
</dbReference>
<evidence type="ECO:0000313" key="2">
    <source>
        <dbReference type="EMBL" id="KAK6143213.1"/>
    </source>
</evidence>
<sequence length="182" mass="20436">MDFLAAKVEQKFEHLEESMNQKFSDLQTQLIELSSSHSIADSLSQMMLDFILQTIQPPSSVDAKKGDGIVDPPTASIKGKCTASSFILSQISPSLSADEKPELALQKSREEFSALDQRQEDIIHMLRDNYEATKFPVVAAKFPEEATKLVQEEEAEVKRLLVEEEEHKANLDEALNQEEEVV</sequence>
<dbReference type="Proteomes" id="UP001318860">
    <property type="component" value="Unassembled WGS sequence"/>
</dbReference>
<comment type="caution">
    <text evidence="2">The sequence shown here is derived from an EMBL/GenBank/DDBJ whole genome shotgun (WGS) entry which is preliminary data.</text>
</comment>
<feature type="coiled-coil region" evidence="1">
    <location>
        <begin position="150"/>
        <end position="181"/>
    </location>
</feature>
<gene>
    <name evidence="2" type="ORF">DH2020_023561</name>
</gene>
<accession>A0ABR0W6D7</accession>
<organism evidence="2 3">
    <name type="scientific">Rehmannia glutinosa</name>
    <name type="common">Chinese foxglove</name>
    <dbReference type="NCBI Taxonomy" id="99300"/>
    <lineage>
        <taxon>Eukaryota</taxon>
        <taxon>Viridiplantae</taxon>
        <taxon>Streptophyta</taxon>
        <taxon>Embryophyta</taxon>
        <taxon>Tracheophyta</taxon>
        <taxon>Spermatophyta</taxon>
        <taxon>Magnoliopsida</taxon>
        <taxon>eudicotyledons</taxon>
        <taxon>Gunneridae</taxon>
        <taxon>Pentapetalae</taxon>
        <taxon>asterids</taxon>
        <taxon>lamiids</taxon>
        <taxon>Lamiales</taxon>
        <taxon>Orobanchaceae</taxon>
        <taxon>Rehmannieae</taxon>
        <taxon>Rehmannia</taxon>
    </lineage>
</organism>
<reference evidence="2 3" key="1">
    <citation type="journal article" date="2021" name="Comput. Struct. Biotechnol. J.">
        <title>De novo genome assembly of the potent medicinal plant Rehmannia glutinosa using nanopore technology.</title>
        <authorList>
            <person name="Ma L."/>
            <person name="Dong C."/>
            <person name="Song C."/>
            <person name="Wang X."/>
            <person name="Zheng X."/>
            <person name="Niu Y."/>
            <person name="Chen S."/>
            <person name="Feng W."/>
        </authorList>
    </citation>
    <scope>NUCLEOTIDE SEQUENCE [LARGE SCALE GENOMIC DNA]</scope>
    <source>
        <strain evidence="2">DH-2019</strain>
    </source>
</reference>